<name>A0A9E7C399_9ACTN</name>
<dbReference type="KEGG" id="sbae:DSM104329_04948"/>
<organism evidence="1 2">
    <name type="scientific">Capillimicrobium parvum</name>
    <dbReference type="NCBI Taxonomy" id="2884022"/>
    <lineage>
        <taxon>Bacteria</taxon>
        <taxon>Bacillati</taxon>
        <taxon>Actinomycetota</taxon>
        <taxon>Thermoleophilia</taxon>
        <taxon>Solirubrobacterales</taxon>
        <taxon>Capillimicrobiaceae</taxon>
        <taxon>Capillimicrobium</taxon>
    </lineage>
</organism>
<dbReference type="Proteomes" id="UP001162834">
    <property type="component" value="Chromosome"/>
</dbReference>
<evidence type="ECO:0000313" key="2">
    <source>
        <dbReference type="Proteomes" id="UP001162834"/>
    </source>
</evidence>
<sequence length="63" mass="7062">MLLTRRGHALAVVGARRYSLAPRLDQRMEDDPERRTLVALCRLLTGTDPALPALDPSLQPWPN</sequence>
<accession>A0A9E7C399</accession>
<evidence type="ECO:0000313" key="1">
    <source>
        <dbReference type="EMBL" id="UGS38519.1"/>
    </source>
</evidence>
<protein>
    <submittedName>
        <fullName evidence="1">Uncharacterized protein</fullName>
    </submittedName>
</protein>
<gene>
    <name evidence="1" type="ORF">DSM104329_04948</name>
</gene>
<keyword evidence="2" id="KW-1185">Reference proteome</keyword>
<dbReference type="AlphaFoldDB" id="A0A9E7C399"/>
<reference evidence="1" key="1">
    <citation type="journal article" date="2022" name="Int. J. Syst. Evol. Microbiol.">
        <title>Pseudomonas aegrilactucae sp. nov. and Pseudomonas morbosilactucae sp. nov., pathogens causing bacterial rot of lettuce in Japan.</title>
        <authorList>
            <person name="Sawada H."/>
            <person name="Fujikawa T."/>
            <person name="Satou M."/>
        </authorList>
    </citation>
    <scope>NUCLEOTIDE SEQUENCE</scope>
    <source>
        <strain evidence="1">0166_1</strain>
    </source>
</reference>
<dbReference type="EMBL" id="CP087164">
    <property type="protein sequence ID" value="UGS38519.1"/>
    <property type="molecule type" value="Genomic_DNA"/>
</dbReference>
<proteinExistence type="predicted"/>